<reference evidence="6" key="1">
    <citation type="submission" date="2011-04" db="EMBL/GenBank/DDBJ databases">
        <title>The complete genome of Treponema brennaborense DSM 12168.</title>
        <authorList>
            <person name="Lucas S."/>
            <person name="Han J."/>
            <person name="Lapidus A."/>
            <person name="Bruce D."/>
            <person name="Goodwin L."/>
            <person name="Pitluck S."/>
            <person name="Peters L."/>
            <person name="Kyrpides N."/>
            <person name="Mavromatis K."/>
            <person name="Ivanova N."/>
            <person name="Mikhailova N."/>
            <person name="Pagani I."/>
            <person name="Teshima H."/>
            <person name="Detter J.C."/>
            <person name="Tapia R."/>
            <person name="Han C."/>
            <person name="Land M."/>
            <person name="Hauser L."/>
            <person name="Markowitz V."/>
            <person name="Cheng J.-F."/>
            <person name="Hugenholtz P."/>
            <person name="Woyke T."/>
            <person name="Wu D."/>
            <person name="Gronow S."/>
            <person name="Wellnitz S."/>
            <person name="Brambilla E."/>
            <person name="Klenk H.-P."/>
            <person name="Eisen J.A."/>
        </authorList>
    </citation>
    <scope>NUCLEOTIDE SEQUENCE [LARGE SCALE GENOMIC DNA]</scope>
    <source>
        <strain evidence="6">DSM 12168 / CIP 105900 / DD5/3</strain>
    </source>
</reference>
<evidence type="ECO:0000313" key="6">
    <source>
        <dbReference type="Proteomes" id="UP000006546"/>
    </source>
</evidence>
<keyword evidence="6" id="KW-1185">Reference proteome</keyword>
<dbReference type="Pfam" id="PF01070">
    <property type="entry name" value="FMN_dh"/>
    <property type="match status" value="1"/>
</dbReference>
<accession>F4LNG6</accession>
<name>F4LNG6_TREBD</name>
<keyword evidence="3" id="KW-0288">FMN</keyword>
<proteinExistence type="predicted"/>
<evidence type="ECO:0000256" key="3">
    <source>
        <dbReference type="ARBA" id="ARBA00022643"/>
    </source>
</evidence>
<dbReference type="HOGENOM" id="CLU_020639_6_0_12"/>
<sequence>MFRRLNYKCHFCAVCDGSGCTGELPGMGGVYGNENFRRNCEDWKILARTFAAGSPPSAETSREAAESLQLAALPYGAEKSPLQTAAPQRMPLIRLAPITGGVENVGYQDERSFYFDLITAVSEAGIALSIGDGCPDEKILGGIAALRAVRRFYPERRAAVFIKPYENKRIFERIEWAGSCAELIGVDIDSYNIVTMRNLVRLEKKNAAQLREIRRALRVPFAVKGIFTEADVELVRELKPDVAVVSNHGGRIETRRGSTAAFLAEYGRALQANCGELWVDGGIRDKGDIETAARFGAAQVLVGRPFISALCRGGVREVIREARALRGL</sequence>
<dbReference type="EMBL" id="CP002696">
    <property type="protein sequence ID" value="AEE17924.1"/>
    <property type="molecule type" value="Genomic_DNA"/>
</dbReference>
<dbReference type="InterPro" id="IPR000262">
    <property type="entry name" value="FMN-dep_DH"/>
</dbReference>
<dbReference type="KEGG" id="tbe:Trebr_2518"/>
<evidence type="ECO:0000256" key="2">
    <source>
        <dbReference type="ARBA" id="ARBA00022630"/>
    </source>
</evidence>
<dbReference type="RefSeq" id="WP_013759625.1">
    <property type="nucleotide sequence ID" value="NC_015500.1"/>
</dbReference>
<dbReference type="Gene3D" id="3.20.20.70">
    <property type="entry name" value="Aldolase class I"/>
    <property type="match status" value="1"/>
</dbReference>
<dbReference type="SUPFAM" id="SSF51395">
    <property type="entry name" value="FMN-linked oxidoreductases"/>
    <property type="match status" value="1"/>
</dbReference>
<dbReference type="Proteomes" id="UP000006546">
    <property type="component" value="Chromosome"/>
</dbReference>
<dbReference type="eggNOG" id="COG1304">
    <property type="taxonomic scope" value="Bacteria"/>
</dbReference>
<dbReference type="STRING" id="906968.Trebr_2518"/>
<gene>
    <name evidence="5" type="ordered locus">Trebr_2518</name>
</gene>
<keyword evidence="2" id="KW-0285">Flavoprotein</keyword>
<dbReference type="PANTHER" id="PTHR10578:SF107">
    <property type="entry name" value="2-HYDROXYACID OXIDASE 1"/>
    <property type="match status" value="1"/>
</dbReference>
<evidence type="ECO:0000313" key="5">
    <source>
        <dbReference type="EMBL" id="AEE17924.1"/>
    </source>
</evidence>
<dbReference type="PANTHER" id="PTHR10578">
    <property type="entry name" value="S -2-HYDROXY-ACID OXIDASE-RELATED"/>
    <property type="match status" value="1"/>
</dbReference>
<evidence type="ECO:0000259" key="4">
    <source>
        <dbReference type="Pfam" id="PF01070"/>
    </source>
</evidence>
<comment type="cofactor">
    <cofactor evidence="1">
        <name>FMN</name>
        <dbReference type="ChEBI" id="CHEBI:58210"/>
    </cofactor>
</comment>
<dbReference type="InterPro" id="IPR013785">
    <property type="entry name" value="Aldolase_TIM"/>
</dbReference>
<dbReference type="AlphaFoldDB" id="F4LNG6"/>
<dbReference type="GO" id="GO:0016491">
    <property type="term" value="F:oxidoreductase activity"/>
    <property type="evidence" value="ECO:0007669"/>
    <property type="project" value="InterPro"/>
</dbReference>
<protein>
    <submittedName>
        <fullName evidence="5">FMN-dependent alpha-hydroxy acid dehydrogenase</fullName>
    </submittedName>
</protein>
<evidence type="ECO:0000256" key="1">
    <source>
        <dbReference type="ARBA" id="ARBA00001917"/>
    </source>
</evidence>
<feature type="domain" description="FMN-dependent dehydrogenase" evidence="4">
    <location>
        <begin position="204"/>
        <end position="320"/>
    </location>
</feature>
<organism evidence="5 6">
    <name type="scientific">Treponema brennaborense (strain DSM 12168 / CIP 105900 / DD5/3)</name>
    <dbReference type="NCBI Taxonomy" id="906968"/>
    <lineage>
        <taxon>Bacteria</taxon>
        <taxon>Pseudomonadati</taxon>
        <taxon>Spirochaetota</taxon>
        <taxon>Spirochaetia</taxon>
        <taxon>Spirochaetales</taxon>
        <taxon>Treponemataceae</taxon>
        <taxon>Treponema</taxon>
    </lineage>
</organism>